<sequence>MYSQREIINKLIKTRNIKIVLILQSFITTIAIIYMMIQTSNLDQISILEERANAGCQGCCTMRRESLDAITSEPQLSEKLHKISRAIRNYEIPDYILKILHEGERKLEEFENELERLKQIDLNRLSKLQEFFIEEDTTTDQDLIPKSKPKWNQKRLYSDSSWEKKS</sequence>
<proteinExistence type="predicted"/>
<organism evidence="1 2">
    <name type="scientific">Paramuricea clavata</name>
    <name type="common">Red gorgonian</name>
    <name type="synonym">Violescent sea-whip</name>
    <dbReference type="NCBI Taxonomy" id="317549"/>
    <lineage>
        <taxon>Eukaryota</taxon>
        <taxon>Metazoa</taxon>
        <taxon>Cnidaria</taxon>
        <taxon>Anthozoa</taxon>
        <taxon>Octocorallia</taxon>
        <taxon>Malacalcyonacea</taxon>
        <taxon>Plexauridae</taxon>
        <taxon>Paramuricea</taxon>
    </lineage>
</organism>
<keyword evidence="2" id="KW-1185">Reference proteome</keyword>
<dbReference type="EMBL" id="CACRXK020007370">
    <property type="protein sequence ID" value="CAB4012077.1"/>
    <property type="molecule type" value="Genomic_DNA"/>
</dbReference>
<protein>
    <submittedName>
        <fullName evidence="1">Uncharacterized protein</fullName>
    </submittedName>
</protein>
<reference evidence="1" key="1">
    <citation type="submission" date="2020-04" db="EMBL/GenBank/DDBJ databases">
        <authorList>
            <person name="Alioto T."/>
            <person name="Alioto T."/>
            <person name="Gomez Garrido J."/>
        </authorList>
    </citation>
    <scope>NUCLEOTIDE SEQUENCE</scope>
    <source>
        <strain evidence="1">A484AB</strain>
    </source>
</reference>
<evidence type="ECO:0000313" key="1">
    <source>
        <dbReference type="EMBL" id="CAB4012077.1"/>
    </source>
</evidence>
<comment type="caution">
    <text evidence="1">The sequence shown here is derived from an EMBL/GenBank/DDBJ whole genome shotgun (WGS) entry which is preliminary data.</text>
</comment>
<accession>A0A6S7I4U1</accession>
<dbReference type="Proteomes" id="UP001152795">
    <property type="component" value="Unassembled WGS sequence"/>
</dbReference>
<gene>
    <name evidence="1" type="ORF">PACLA_8A046695</name>
</gene>
<dbReference type="AlphaFoldDB" id="A0A6S7I4U1"/>
<evidence type="ECO:0000313" key="2">
    <source>
        <dbReference type="Proteomes" id="UP001152795"/>
    </source>
</evidence>
<name>A0A6S7I4U1_PARCT</name>